<dbReference type="KEGG" id="gog:C1280_15260"/>
<sequence>MRRVMVVGMFGMRGVVGGRVRERQSGRRFTHSRPSHALPLPIQRELGTGVRFVSAFVLPPKLAN</sequence>
<evidence type="ECO:0000313" key="1">
    <source>
        <dbReference type="EMBL" id="AWM38210.1"/>
    </source>
</evidence>
<organism evidence="1 2">
    <name type="scientific">Gemmata obscuriglobus</name>
    <dbReference type="NCBI Taxonomy" id="114"/>
    <lineage>
        <taxon>Bacteria</taxon>
        <taxon>Pseudomonadati</taxon>
        <taxon>Planctomycetota</taxon>
        <taxon>Planctomycetia</taxon>
        <taxon>Gemmatales</taxon>
        <taxon>Gemmataceae</taxon>
        <taxon>Gemmata</taxon>
    </lineage>
</organism>
<evidence type="ECO:0000313" key="2">
    <source>
        <dbReference type="Proteomes" id="UP000245802"/>
    </source>
</evidence>
<dbReference type="Proteomes" id="UP000245802">
    <property type="component" value="Chromosome"/>
</dbReference>
<keyword evidence="2" id="KW-1185">Reference proteome</keyword>
<protein>
    <submittedName>
        <fullName evidence="1">Uncharacterized protein</fullName>
    </submittedName>
</protein>
<gene>
    <name evidence="1" type="ORF">C1280_15260</name>
</gene>
<reference evidence="1 2" key="1">
    <citation type="submission" date="2018-01" db="EMBL/GenBank/DDBJ databases">
        <title>G. obscuriglobus.</title>
        <authorList>
            <person name="Franke J."/>
            <person name="Blomberg W."/>
            <person name="Selmecki A."/>
        </authorList>
    </citation>
    <scope>NUCLEOTIDE SEQUENCE [LARGE SCALE GENOMIC DNA]</scope>
    <source>
        <strain evidence="1 2">DSM 5831</strain>
    </source>
</reference>
<name>A0A2Z3HAL7_9BACT</name>
<accession>A0A2Z3HAL7</accession>
<proteinExistence type="predicted"/>
<dbReference type="EMBL" id="CP025958">
    <property type="protein sequence ID" value="AWM38210.1"/>
    <property type="molecule type" value="Genomic_DNA"/>
</dbReference>
<dbReference type="AlphaFoldDB" id="A0A2Z3HAL7"/>